<dbReference type="AlphaFoldDB" id="A0A7Z9CHC9"/>
<dbReference type="InterPro" id="IPR041700">
    <property type="entry name" value="OMP_b-brl_3"/>
</dbReference>
<dbReference type="EMBL" id="UYIV01000001">
    <property type="protein sequence ID" value="VDH04729.1"/>
    <property type="molecule type" value="Genomic_DNA"/>
</dbReference>
<dbReference type="SUPFAM" id="SSF56935">
    <property type="entry name" value="Porins"/>
    <property type="match status" value="1"/>
</dbReference>
<feature type="domain" description="Outer membrane protein beta-barrel" evidence="2">
    <location>
        <begin position="293"/>
        <end position="666"/>
    </location>
</feature>
<protein>
    <recommendedName>
        <fullName evidence="2">Outer membrane protein beta-barrel domain-containing protein</fullName>
    </recommendedName>
</protein>
<evidence type="ECO:0000313" key="3">
    <source>
        <dbReference type="EMBL" id="VDH04729.1"/>
    </source>
</evidence>
<comment type="caution">
    <text evidence="3">The sequence shown here is derived from an EMBL/GenBank/DDBJ whole genome shotgun (WGS) entry which is preliminary data.</text>
</comment>
<feature type="chain" id="PRO_5031357723" description="Outer membrane protein beta-barrel domain-containing protein" evidence="1">
    <location>
        <begin position="19"/>
        <end position="692"/>
    </location>
</feature>
<name>A0A7Z9CHC9_9FLAO</name>
<accession>A0A7Z9CHC9</accession>
<evidence type="ECO:0000313" key="4">
    <source>
        <dbReference type="Proteomes" id="UP000270205"/>
    </source>
</evidence>
<evidence type="ECO:0000256" key="1">
    <source>
        <dbReference type="SAM" id="SignalP"/>
    </source>
</evidence>
<dbReference type="Pfam" id="PF14905">
    <property type="entry name" value="OMP_b-brl_3"/>
    <property type="match status" value="1"/>
</dbReference>
<sequence length="692" mass="78526">MKKLTITLSLLCAGLASAQEIKKDSVEASKQIQEVLIKAQRKKQYTDHAAYTFGREALERAMHSKDLLETLPELQLDPMSNTIKSIKGGKTLFLVNGIEATDNQIKSIAPTNVVRVLYYDIPPARWASRADTVVNIITRNPEMGYSYGINYQSSPQTGFVNGSAYIGYTQGKHDFGLEYSVNYRDYDNRVAKEGYEYQLNHVDYVSDISRKDRFGYTMQDITARYANVASDNYTFQAKFTINPFTAYSRGRMENLFSRNGLTATHQAKETTGNNYTNPTLDLYLSKNLGKRDELIFNFVGSHYITHSDQFNKEWDVATGVDVFNNDMKLKAKQTGLVGEVSHTHQFEKGKLSSGYRISNTAISNDLTNLLGHTLFDVNYLEQYLYTEYSGKWNKLNYRIGLGVTNVHNKGAESTQNDWAPTPKLVLSYGLKGNQSLRFTSQYTSNSPWAAALSPNVVQVAPNIVKRGNPQLEVQHVFRNNLAYTIGNKYLDLNALVFYHVVNKYFAELYVKDPVTSGYALLYENAKDYKEMGVRVSGSIKPFGTKILALGFYLQPISTRLVASDGREFKNQYIRNNFNLSSVYKNWRFAYYFNIPVYALDGSFLKMSENSNHFSASYQLKNWQFTFSYLFMGVPAQYKTKSLDGSLVSFSSSSQIFNNKNMLTFGLSYDFSSGKKLQMQKKLQNQTQGAVSF</sequence>
<reference evidence="3 4" key="1">
    <citation type="submission" date="2018-11" db="EMBL/GenBank/DDBJ databases">
        <authorList>
            <consortium name="Pathogen Informatics"/>
        </authorList>
    </citation>
    <scope>NUCLEOTIDE SEQUENCE [LARGE SCALE GENOMIC DNA]</scope>
    <source>
        <strain evidence="3 4">NCTC12929</strain>
    </source>
</reference>
<dbReference type="RefSeq" id="WP_125151404.1">
    <property type="nucleotide sequence ID" value="NZ_UYIV01000001.1"/>
</dbReference>
<gene>
    <name evidence="3" type="ORF">NCTC12929_01582</name>
</gene>
<feature type="signal peptide" evidence="1">
    <location>
        <begin position="1"/>
        <end position="18"/>
    </location>
</feature>
<organism evidence="3 4">
    <name type="scientific">Bergeyella zoohelcum</name>
    <dbReference type="NCBI Taxonomy" id="1015"/>
    <lineage>
        <taxon>Bacteria</taxon>
        <taxon>Pseudomonadati</taxon>
        <taxon>Bacteroidota</taxon>
        <taxon>Flavobacteriia</taxon>
        <taxon>Flavobacteriales</taxon>
        <taxon>Weeksellaceae</taxon>
        <taxon>Bergeyella</taxon>
    </lineage>
</organism>
<evidence type="ECO:0000259" key="2">
    <source>
        <dbReference type="Pfam" id="PF14905"/>
    </source>
</evidence>
<proteinExistence type="predicted"/>
<dbReference type="Proteomes" id="UP000270205">
    <property type="component" value="Unassembled WGS sequence"/>
</dbReference>
<keyword evidence="1" id="KW-0732">Signal</keyword>